<keyword evidence="5 6" id="KW-0720">Serine protease</keyword>
<dbReference type="InterPro" id="IPR041469">
    <property type="entry name" value="Subtilisin-like_FN3"/>
</dbReference>
<dbReference type="Gene3D" id="2.60.40.2310">
    <property type="match status" value="1"/>
</dbReference>
<evidence type="ECO:0000256" key="9">
    <source>
        <dbReference type="SAM" id="SignalP"/>
    </source>
</evidence>
<dbReference type="Proteomes" id="UP000648352">
    <property type="component" value="Unassembled WGS sequence"/>
</dbReference>
<comment type="similarity">
    <text evidence="1 6 7">Belongs to the peptidase S8 family.</text>
</comment>
<evidence type="ECO:0000259" key="10">
    <source>
        <dbReference type="Pfam" id="PF00082"/>
    </source>
</evidence>
<evidence type="ECO:0000256" key="6">
    <source>
        <dbReference type="PROSITE-ProRule" id="PRU01240"/>
    </source>
</evidence>
<dbReference type="InterPro" id="IPR000209">
    <property type="entry name" value="Peptidase_S8/S53_dom"/>
</dbReference>
<dbReference type="InterPro" id="IPR003137">
    <property type="entry name" value="PA_domain"/>
</dbReference>
<feature type="domain" description="Peptidase S8/S53" evidence="10">
    <location>
        <begin position="286"/>
        <end position="724"/>
    </location>
</feature>
<dbReference type="InterPro" id="IPR023827">
    <property type="entry name" value="Peptidase_S8_Asp-AS"/>
</dbReference>
<name>A0ABR8S1F0_9MICO</name>
<sequence length="1188" mass="120566">MTRSLSFPRILQLLAALGVAALILVSLSPPARAATTDFSATPVSPDAPASSVARSATGKLAENDPDVLARTDGARTAVMIKVDVDPVAAYAGGLEGFAATSPAVTGRDLADSDVAAYTRYVEERLDAAFAEVQASVPEARLLSRHVVVYGGLSVMIPANRAKDIAALEGVAAVHDNALRQIASPTETPAPEPTPGETAAPDETPTPDESPAPEGTPAPGETTAPEETPAPEETVTPEETPAPEESPAPAEPPALETYDAGGIDPDAATFIGADAVWPGLGGRDQAGAGVIVGVIDTGIWPEHPMLADNGIPTPEGGPWACEFGDGSAGDAFECNDKLIGAHAFLDAYQQLAEEPAGAIDFCSASGCSARDSDGHGTHTATTAAGSAVDSSPVLGVDHGAISGVAPGASVIAYRALGPGGGYNSDLVAAVEQTIVDGVDVINYSVSGSASIYTDPVEMAFLDAYAAGVAVHASAGNSGPGASTANHAGPWTTTVAASTFDRAFTTTLELSAADGGTLTKTGATVTQGVADAPVVRADAVPGYTGGIRCEQPFAAGSLTGTVVVCERGGNGRVEKGYFASLGDAAGMILYNPTTMETNTDNHFLPTIHLEGPNDEVLAFLTRPGVTATWGSGRASAAPGDVMASFSSRGPIGEFLKPDITAPGIQVLAGHTPAPSGYDSGPAGQYYQAIAGTSMSSPHAAGVAALVIAARPDFTPGQVKSALMTSSLQEVVNADGTPAGVFDRGAGSIRADRAVAPVLTIAETAERFAASAGDALGRVDLNIPSIYVDPMPGAIDTSRTVTNVSDRRQTFRVTTEATGGLRVTVPQSRFTLAPGASKNLTVIIDGLEAGEGWQQGEITLTPTGGATPVVIPVAANVREAEVSLGQSCEPDTIRRGTSTTCTVTATNFLPVEVPASIRVTAHPFLNIRNVTAPAKRQFLGAKWDGTLSPAIAPTIESVDPDAGTHPGGGYLPLSAFGIAPIGGLGDEAHVNYTLPSFNYGGEVYDSIGIVSNGYVVVGGATAADVSWQSTGIPDPAAPNNVLAPLWTDLDPSAGGAVRIGILNDGVSQFLVVEWEDVPTFSGNGSNSFQVWVALGATEGMWFAYDGEQVPDAASGAVTGAENRDGTSGVVADPPSDGTVYAITTAPPTAGGTVTFDYSATGVLRGTWDTWATLTSPLLRAIPAEQTTITVR</sequence>
<feature type="active site" description="Charge relay system" evidence="6">
    <location>
        <position position="691"/>
    </location>
</feature>
<dbReference type="InterPro" id="IPR023828">
    <property type="entry name" value="Peptidase_S8_Ser-AS"/>
</dbReference>
<feature type="region of interest" description="Disordered" evidence="8">
    <location>
        <begin position="183"/>
        <end position="264"/>
    </location>
</feature>
<dbReference type="PROSITE" id="PS00136">
    <property type="entry name" value="SUBTILASE_ASP"/>
    <property type="match status" value="1"/>
</dbReference>
<feature type="region of interest" description="Disordered" evidence="8">
    <location>
        <begin position="37"/>
        <end position="56"/>
    </location>
</feature>
<evidence type="ECO:0000313" key="13">
    <source>
        <dbReference type="EMBL" id="MBD7957311.1"/>
    </source>
</evidence>
<evidence type="ECO:0000256" key="5">
    <source>
        <dbReference type="ARBA" id="ARBA00022825"/>
    </source>
</evidence>
<organism evidence="13 14">
    <name type="scientific">Microbacterium pullorum</name>
    <dbReference type="NCBI Taxonomy" id="2762236"/>
    <lineage>
        <taxon>Bacteria</taxon>
        <taxon>Bacillati</taxon>
        <taxon>Actinomycetota</taxon>
        <taxon>Actinomycetes</taxon>
        <taxon>Micrococcales</taxon>
        <taxon>Microbacteriaceae</taxon>
        <taxon>Microbacterium</taxon>
    </lineage>
</organism>
<dbReference type="PROSITE" id="PS51892">
    <property type="entry name" value="SUBTILASE"/>
    <property type="match status" value="1"/>
</dbReference>
<evidence type="ECO:0000259" key="11">
    <source>
        <dbReference type="Pfam" id="PF02225"/>
    </source>
</evidence>
<gene>
    <name evidence="13" type="ORF">H9651_06645</name>
</gene>
<dbReference type="Pfam" id="PF02225">
    <property type="entry name" value="PA"/>
    <property type="match status" value="1"/>
</dbReference>
<dbReference type="SUPFAM" id="SSF52743">
    <property type="entry name" value="Subtilisin-like"/>
    <property type="match status" value="1"/>
</dbReference>
<reference evidence="13 14" key="1">
    <citation type="submission" date="2020-08" db="EMBL/GenBank/DDBJ databases">
        <title>A Genomic Blueprint of the Chicken Gut Microbiome.</title>
        <authorList>
            <person name="Gilroy R."/>
            <person name="Ravi A."/>
            <person name="Getino M."/>
            <person name="Pursley I."/>
            <person name="Horton D.L."/>
            <person name="Alikhan N.-F."/>
            <person name="Baker D."/>
            <person name="Gharbi K."/>
            <person name="Hall N."/>
            <person name="Watson M."/>
            <person name="Adriaenssens E.M."/>
            <person name="Foster-Nyarko E."/>
            <person name="Jarju S."/>
            <person name="Secka A."/>
            <person name="Antonio M."/>
            <person name="Oren A."/>
            <person name="Chaudhuri R."/>
            <person name="La Ragione R.M."/>
            <person name="Hildebrand F."/>
            <person name="Pallen M.J."/>
        </authorList>
    </citation>
    <scope>NUCLEOTIDE SEQUENCE [LARGE SCALE GENOMIC DNA]</scope>
    <source>
        <strain evidence="13 14">Sa4CUA7</strain>
    </source>
</reference>
<dbReference type="Gene3D" id="3.40.50.200">
    <property type="entry name" value="Peptidase S8/S53 domain"/>
    <property type="match status" value="1"/>
</dbReference>
<evidence type="ECO:0000256" key="4">
    <source>
        <dbReference type="ARBA" id="ARBA00022801"/>
    </source>
</evidence>
<dbReference type="PROSITE" id="PS00138">
    <property type="entry name" value="SUBTILASE_SER"/>
    <property type="match status" value="1"/>
</dbReference>
<feature type="signal peptide" evidence="9">
    <location>
        <begin position="1"/>
        <end position="33"/>
    </location>
</feature>
<feature type="compositionally biased region" description="Low complexity" evidence="8">
    <location>
        <begin position="194"/>
        <end position="206"/>
    </location>
</feature>
<accession>A0ABR8S1F0</accession>
<feature type="domain" description="PA" evidence="11">
    <location>
        <begin position="546"/>
        <end position="607"/>
    </location>
</feature>
<evidence type="ECO:0000256" key="3">
    <source>
        <dbReference type="ARBA" id="ARBA00022729"/>
    </source>
</evidence>
<feature type="region of interest" description="Disordered" evidence="8">
    <location>
        <begin position="1112"/>
        <end position="1131"/>
    </location>
</feature>
<feature type="chain" id="PRO_5047091913" evidence="9">
    <location>
        <begin position="34"/>
        <end position="1188"/>
    </location>
</feature>
<dbReference type="Pfam" id="PF00082">
    <property type="entry name" value="Peptidase_S8"/>
    <property type="match status" value="1"/>
</dbReference>
<feature type="domain" description="Subtilisin-like protease fibronectin type-III" evidence="12">
    <location>
        <begin position="777"/>
        <end position="871"/>
    </location>
</feature>
<evidence type="ECO:0000256" key="2">
    <source>
        <dbReference type="ARBA" id="ARBA00022670"/>
    </source>
</evidence>
<feature type="active site" description="Charge relay system" evidence="6">
    <location>
        <position position="374"/>
    </location>
</feature>
<evidence type="ECO:0000256" key="8">
    <source>
        <dbReference type="SAM" id="MobiDB-lite"/>
    </source>
</evidence>
<dbReference type="PANTHER" id="PTHR10795">
    <property type="entry name" value="PROPROTEIN CONVERTASE SUBTILISIN/KEXIN"/>
    <property type="match status" value="1"/>
</dbReference>
<dbReference type="CDD" id="cd02120">
    <property type="entry name" value="PA_subtilisin_like"/>
    <property type="match status" value="1"/>
</dbReference>
<evidence type="ECO:0000256" key="7">
    <source>
        <dbReference type="RuleBase" id="RU003355"/>
    </source>
</evidence>
<dbReference type="PRINTS" id="PR00723">
    <property type="entry name" value="SUBTILISIN"/>
</dbReference>
<comment type="caution">
    <text evidence="13">The sequence shown here is derived from an EMBL/GenBank/DDBJ whole genome shotgun (WGS) entry which is preliminary data.</text>
</comment>
<dbReference type="InterPro" id="IPR045051">
    <property type="entry name" value="SBT"/>
</dbReference>
<keyword evidence="14" id="KW-1185">Reference proteome</keyword>
<feature type="active site" description="Charge relay system" evidence="6">
    <location>
        <position position="295"/>
    </location>
</feature>
<dbReference type="InterPro" id="IPR036852">
    <property type="entry name" value="Peptidase_S8/S53_dom_sf"/>
</dbReference>
<evidence type="ECO:0000259" key="12">
    <source>
        <dbReference type="Pfam" id="PF17766"/>
    </source>
</evidence>
<feature type="compositionally biased region" description="Low complexity" evidence="8">
    <location>
        <begin position="216"/>
        <end position="242"/>
    </location>
</feature>
<dbReference type="Pfam" id="PF17766">
    <property type="entry name" value="fn3_6"/>
    <property type="match status" value="1"/>
</dbReference>
<evidence type="ECO:0000256" key="1">
    <source>
        <dbReference type="ARBA" id="ARBA00011073"/>
    </source>
</evidence>
<evidence type="ECO:0000313" key="14">
    <source>
        <dbReference type="Proteomes" id="UP000648352"/>
    </source>
</evidence>
<keyword evidence="2 6" id="KW-0645">Protease</keyword>
<keyword evidence="4 6" id="KW-0378">Hydrolase</keyword>
<dbReference type="InterPro" id="IPR015500">
    <property type="entry name" value="Peptidase_S8_subtilisin-rel"/>
</dbReference>
<dbReference type="RefSeq" id="WP_191718484.1">
    <property type="nucleotide sequence ID" value="NZ_JACSQP010000003.1"/>
</dbReference>
<proteinExistence type="inferred from homology"/>
<dbReference type="Gene3D" id="3.50.30.30">
    <property type="match status" value="1"/>
</dbReference>
<dbReference type="EMBL" id="JACSQP010000003">
    <property type="protein sequence ID" value="MBD7957311.1"/>
    <property type="molecule type" value="Genomic_DNA"/>
</dbReference>
<protein>
    <submittedName>
        <fullName evidence="13">S8 family serine peptidase</fullName>
    </submittedName>
</protein>
<keyword evidence="3 9" id="KW-0732">Signal</keyword>